<evidence type="ECO:0000313" key="2">
    <source>
        <dbReference type="Proteomes" id="UP001157915"/>
    </source>
</evidence>
<dbReference type="RefSeq" id="WP_283411675.1">
    <property type="nucleotide sequence ID" value="NZ_FXUA01000001.1"/>
</dbReference>
<accession>A0ABY1NFY3</accession>
<proteinExistence type="predicted"/>
<dbReference type="Proteomes" id="UP001157915">
    <property type="component" value="Unassembled WGS sequence"/>
</dbReference>
<dbReference type="EMBL" id="FXUA01000001">
    <property type="protein sequence ID" value="SMP08526.1"/>
    <property type="molecule type" value="Genomic_DNA"/>
</dbReference>
<organism evidence="1 2">
    <name type="scientific">Algoriphagus winogradskyi</name>
    <dbReference type="NCBI Taxonomy" id="237017"/>
    <lineage>
        <taxon>Bacteria</taxon>
        <taxon>Pseudomonadati</taxon>
        <taxon>Bacteroidota</taxon>
        <taxon>Cytophagia</taxon>
        <taxon>Cytophagales</taxon>
        <taxon>Cyclobacteriaceae</taxon>
        <taxon>Algoriphagus</taxon>
    </lineage>
</organism>
<name>A0ABY1NFY3_9BACT</name>
<keyword evidence="2" id="KW-1185">Reference proteome</keyword>
<gene>
    <name evidence="1" type="ORF">SAMN06265367_101752</name>
</gene>
<comment type="caution">
    <text evidence="1">The sequence shown here is derived from an EMBL/GenBank/DDBJ whole genome shotgun (WGS) entry which is preliminary data.</text>
</comment>
<sequence length="57" mass="6398">MSIRKDASHLSFFVYLVGRSVTPTLAGQAEVASILKSNLCFFAFDTILNQKQIYIFP</sequence>
<evidence type="ECO:0000313" key="1">
    <source>
        <dbReference type="EMBL" id="SMP08526.1"/>
    </source>
</evidence>
<reference evidence="1 2" key="1">
    <citation type="submission" date="2017-05" db="EMBL/GenBank/DDBJ databases">
        <authorList>
            <person name="Varghese N."/>
            <person name="Submissions S."/>
        </authorList>
    </citation>
    <scope>NUCLEOTIDE SEQUENCE [LARGE SCALE GENOMIC DNA]</scope>
    <source>
        <strain evidence="1 2">DSM 15360</strain>
    </source>
</reference>
<protein>
    <submittedName>
        <fullName evidence="1">Uncharacterized protein</fullName>
    </submittedName>
</protein>